<organism evidence="1 2">
    <name type="scientific">Bacillus phage vB_BanS_Nate</name>
    <dbReference type="NCBI Taxonomy" id="2894788"/>
    <lineage>
        <taxon>Viruses</taxon>
        <taxon>Duplodnaviria</taxon>
        <taxon>Heunggongvirae</taxon>
        <taxon>Uroviricota</taxon>
        <taxon>Caudoviricetes</taxon>
        <taxon>Joanripponvirinae</taxon>
        <taxon>Natevirus</taxon>
        <taxon>Natevirus nate</taxon>
    </lineage>
</organism>
<reference evidence="1" key="1">
    <citation type="submission" date="2021-10" db="EMBL/GenBank/DDBJ databases">
        <authorList>
            <person name="Lavering E.D."/>
            <person name="James R."/>
            <person name="Fairholm J.D."/>
            <person name="Ogilvie B.H."/>
            <person name="Thurgood T.L."/>
            <person name="Robison R.A."/>
            <person name="Grose J.H."/>
        </authorList>
    </citation>
    <scope>NUCLEOTIDE SEQUENCE</scope>
</reference>
<dbReference type="EMBL" id="OK499992">
    <property type="protein sequence ID" value="UGO50970.1"/>
    <property type="molecule type" value="Genomic_DNA"/>
</dbReference>
<keyword evidence="2" id="KW-1185">Reference proteome</keyword>
<name>A0AAE9CDP8_9CAUD</name>
<gene>
    <name evidence="1" type="ORF">NATE_117</name>
</gene>
<sequence length="64" mass="7393">MGKFTMIQELERVIVESNDNGLQTTRLPSNAEMMDKINEIVRQVNYLTNNTPLEPIKPVGKRYL</sequence>
<proteinExistence type="predicted"/>
<dbReference type="Proteomes" id="UP000827544">
    <property type="component" value="Segment"/>
</dbReference>
<protein>
    <submittedName>
        <fullName evidence="1">Uncharacterized protein</fullName>
    </submittedName>
</protein>
<evidence type="ECO:0000313" key="2">
    <source>
        <dbReference type="Proteomes" id="UP000827544"/>
    </source>
</evidence>
<evidence type="ECO:0000313" key="1">
    <source>
        <dbReference type="EMBL" id="UGO50970.1"/>
    </source>
</evidence>
<accession>A0AAE9CDP8</accession>